<feature type="repeat" description="TPR" evidence="1">
    <location>
        <begin position="646"/>
        <end position="679"/>
    </location>
</feature>
<protein>
    <submittedName>
        <fullName evidence="3">PEP-CTERM system TPR-repeat protein PrsT</fullName>
    </submittedName>
</protein>
<feature type="repeat" description="TPR" evidence="1">
    <location>
        <begin position="475"/>
        <end position="508"/>
    </location>
</feature>
<dbReference type="InterPro" id="IPR014266">
    <property type="entry name" value="PEP-CTERM_TPR_PrsT"/>
</dbReference>
<keyword evidence="1" id="KW-0802">TPR repeat</keyword>
<feature type="repeat" description="TPR" evidence="1">
    <location>
        <begin position="163"/>
        <end position="196"/>
    </location>
</feature>
<keyword evidence="2" id="KW-0732">Signal</keyword>
<name>A0A931J2V7_9BURK</name>
<keyword evidence="4" id="KW-1185">Reference proteome</keyword>
<reference evidence="3" key="1">
    <citation type="submission" date="2020-12" db="EMBL/GenBank/DDBJ databases">
        <title>The genome sequence of Inhella sp. 1Y17.</title>
        <authorList>
            <person name="Liu Y."/>
        </authorList>
    </citation>
    <scope>NUCLEOTIDE SEQUENCE</scope>
    <source>
        <strain evidence="3">1Y17</strain>
    </source>
</reference>
<evidence type="ECO:0000313" key="4">
    <source>
        <dbReference type="Proteomes" id="UP000613266"/>
    </source>
</evidence>
<dbReference type="Pfam" id="PF13181">
    <property type="entry name" value="TPR_8"/>
    <property type="match status" value="1"/>
</dbReference>
<evidence type="ECO:0000256" key="1">
    <source>
        <dbReference type="PROSITE-ProRule" id="PRU00339"/>
    </source>
</evidence>
<feature type="signal peptide" evidence="2">
    <location>
        <begin position="1"/>
        <end position="20"/>
    </location>
</feature>
<evidence type="ECO:0000256" key="2">
    <source>
        <dbReference type="SAM" id="SignalP"/>
    </source>
</evidence>
<organism evidence="3 4">
    <name type="scientific">Inhella proteolytica</name>
    <dbReference type="NCBI Taxonomy" id="2795029"/>
    <lineage>
        <taxon>Bacteria</taxon>
        <taxon>Pseudomonadati</taxon>
        <taxon>Pseudomonadota</taxon>
        <taxon>Betaproteobacteria</taxon>
        <taxon>Burkholderiales</taxon>
        <taxon>Sphaerotilaceae</taxon>
        <taxon>Inhella</taxon>
    </lineage>
</organism>
<comment type="caution">
    <text evidence="3">The sequence shown here is derived from an EMBL/GenBank/DDBJ whole genome shotgun (WGS) entry which is preliminary data.</text>
</comment>
<dbReference type="Gene3D" id="1.25.40.10">
    <property type="entry name" value="Tetratricopeptide repeat domain"/>
    <property type="match status" value="4"/>
</dbReference>
<dbReference type="PROSITE" id="PS50005">
    <property type="entry name" value="TPR"/>
    <property type="match status" value="6"/>
</dbReference>
<dbReference type="InterPro" id="IPR011990">
    <property type="entry name" value="TPR-like_helical_dom_sf"/>
</dbReference>
<dbReference type="RefSeq" id="WP_198108957.1">
    <property type="nucleotide sequence ID" value="NZ_JAEDAK010000001.1"/>
</dbReference>
<feature type="repeat" description="TPR" evidence="1">
    <location>
        <begin position="780"/>
        <end position="813"/>
    </location>
</feature>
<accession>A0A931J2V7</accession>
<dbReference type="AlphaFoldDB" id="A0A931J2V7"/>
<proteinExistence type="predicted"/>
<feature type="repeat" description="TPR" evidence="1">
    <location>
        <begin position="197"/>
        <end position="230"/>
    </location>
</feature>
<gene>
    <name evidence="3" type="primary">prsT</name>
    <name evidence="3" type="ORF">I7X39_00300</name>
</gene>
<dbReference type="SMART" id="SM00028">
    <property type="entry name" value="TPR"/>
    <property type="match status" value="18"/>
</dbReference>
<dbReference type="Proteomes" id="UP000613266">
    <property type="component" value="Unassembled WGS sequence"/>
</dbReference>
<evidence type="ECO:0000313" key="3">
    <source>
        <dbReference type="EMBL" id="MBH9575332.1"/>
    </source>
</evidence>
<feature type="chain" id="PRO_5037440295" evidence="2">
    <location>
        <begin position="21"/>
        <end position="929"/>
    </location>
</feature>
<dbReference type="Pfam" id="PF13432">
    <property type="entry name" value="TPR_16"/>
    <property type="match status" value="2"/>
</dbReference>
<dbReference type="PANTHER" id="PTHR12558:SF13">
    <property type="entry name" value="CELL DIVISION CYCLE PROTEIN 27 HOMOLOG"/>
    <property type="match status" value="1"/>
</dbReference>
<dbReference type="InterPro" id="IPR019734">
    <property type="entry name" value="TPR_rpt"/>
</dbReference>
<dbReference type="NCBIfam" id="TIGR02917">
    <property type="entry name" value="PEP_TPR_lipo"/>
    <property type="match status" value="1"/>
</dbReference>
<dbReference type="PANTHER" id="PTHR12558">
    <property type="entry name" value="CELL DIVISION CYCLE 16,23,27"/>
    <property type="match status" value="1"/>
</dbReference>
<feature type="repeat" description="TPR" evidence="1">
    <location>
        <begin position="814"/>
        <end position="847"/>
    </location>
</feature>
<dbReference type="Pfam" id="PF14559">
    <property type="entry name" value="TPR_19"/>
    <property type="match status" value="5"/>
</dbReference>
<sequence length="929" mass="101661">MLRPLLAALLLATVSLPAAAQASQAGRYFEDALKRFEAKDLDGATIQLKNALQQDRNHLPAQLLMGKVALANSDPQRAEVALGEALRLGANRNEVVVPLAQAMLQLGRHQLMLEDPRTQPTGLSDANQGRLLLVRAAAHTDLGEDALAISSIEKARALLGPTVEGWLAEAGLRMRQRQYDQAERAVERALALAPNDLDALHQKAALAHVQGQFDTALALYERVLKLAPQQLEARVARAGLLLDLQRFEGLQTEVNALQQAFPKDPRVAYLRAQMADQRGERAESLAALRSVTELVDPVPFDVIRFRPQVLMLNGLAHFALGELAKAKPYLEGLHRQNPRSPTVKLQAQILFEEGQVENGIVLLEQYLRLQPQDSQALALLASGHTAQGRHAKAISLMEEALRTRENDELRGVLGLSLLRTGQARQAQGVLEATVKRNPRQVQAGISLAMLYLRTQQYAQAEKLVQGLLGPRSLRPTHLHLLGMARAGKGDAKGASEAFTEALKLDPSLVPVQISLARLEAQQGQLQPALQRLRNLHERDNKNVDVMLELAGIQLRANNASEAERWLERAVAAAPQKEWRPDVALVELRLQRGLRDEALTAANALMSKAPEELAALVVLAKVQMARQELATARSVLVRAARRAGFDANALAEIGGLQLQVGDAEGARYSLEKALQTQPGHVLAQGLQASALLRLGRLPEAQRLAEKVLAAAPKAATSHLLMADLAMAERQPDRALVHLRRAHEVQPSTATAIRLLDLLSSKDAAAATRFAEDWLRRQPSDAHMLRALASLHARRQQFEAARPVFESLLRLRPQDVAAHNDLANVLLKLGKLDAAAQTAERARRLAPQSVEVIDTQAWIHFHRNETEQALTLLRDARLRAPDNSEIRYHLAAVLAKRGQKAEARQELDAALQAPGSLESAKEAQALRAALN</sequence>
<dbReference type="EMBL" id="JAEDAK010000001">
    <property type="protein sequence ID" value="MBH9575332.1"/>
    <property type="molecule type" value="Genomic_DNA"/>
</dbReference>
<dbReference type="SUPFAM" id="SSF48452">
    <property type="entry name" value="TPR-like"/>
    <property type="match status" value="6"/>
</dbReference>